<sequence length="220" mass="25772">MKGLKNLLYLSLIFWLFLNLNSCSKQEKTYLPYRVAKNINSILVLPFEICSENNQSFFYCPARNIISGYIEPDARETMNKLLKNELYKYSSYYNFVFLSQNEFENIISQILEETQNPIEIIKKLSQETNTQGILYGRIYKFRERKGSSFSVVEPASVAFVLTLYDGKTGKILWMEEFDETQKPLSENVFNIKLYGKLKWLTAEELAERGLIKVLRTFPVK</sequence>
<comment type="caution">
    <text evidence="1">The sequence shown here is derived from an EMBL/GenBank/DDBJ whole genome shotgun (WGS) entry which is preliminary data.</text>
</comment>
<dbReference type="EMBL" id="JAPHEG010000001">
    <property type="protein sequence ID" value="MDF2953110.1"/>
    <property type="molecule type" value="Genomic_DNA"/>
</dbReference>
<proteinExistence type="predicted"/>
<dbReference type="AlphaFoldDB" id="A0AAE3P394"/>
<reference evidence="1" key="1">
    <citation type="submission" date="2022-11" db="EMBL/GenBank/DDBJ databases">
        <title>Candidatus Alkanophaga archaea from heated hydrothermal vent sediment oxidize petroleum alkanes.</title>
        <authorList>
            <person name="Zehnle H."/>
            <person name="Laso-Perez R."/>
            <person name="Lipp J."/>
            <person name="Teske A."/>
            <person name="Wegener G."/>
        </authorList>
    </citation>
    <scope>NUCLEOTIDE SEQUENCE</scope>
    <source>
        <strain evidence="1">MCA70</strain>
    </source>
</reference>
<evidence type="ECO:0008006" key="3">
    <source>
        <dbReference type="Google" id="ProtNLM"/>
    </source>
</evidence>
<accession>A0AAE3P394</accession>
<protein>
    <recommendedName>
        <fullName evidence="3">Lipoprotein</fullName>
    </recommendedName>
</protein>
<evidence type="ECO:0000313" key="2">
    <source>
        <dbReference type="Proteomes" id="UP001144110"/>
    </source>
</evidence>
<dbReference type="Gene3D" id="3.40.50.10610">
    <property type="entry name" value="ABC-type transport auxiliary lipoprotein component"/>
    <property type="match status" value="1"/>
</dbReference>
<dbReference type="Proteomes" id="UP001144110">
    <property type="component" value="Unassembled WGS sequence"/>
</dbReference>
<evidence type="ECO:0000313" key="1">
    <source>
        <dbReference type="EMBL" id="MDF2953110.1"/>
    </source>
</evidence>
<name>A0AAE3P394_9BACT</name>
<organism evidence="1 2">
    <name type="scientific">Candidatus Thermodesulfobacterium syntrophicum</name>
    <dbReference type="NCBI Taxonomy" id="3060442"/>
    <lineage>
        <taxon>Bacteria</taxon>
        <taxon>Pseudomonadati</taxon>
        <taxon>Thermodesulfobacteriota</taxon>
        <taxon>Thermodesulfobacteria</taxon>
        <taxon>Thermodesulfobacteriales</taxon>
        <taxon>Thermodesulfobacteriaceae</taxon>
        <taxon>Thermodesulfobacterium</taxon>
    </lineage>
</organism>
<gene>
    <name evidence="1" type="ORF">OD816_000355</name>
</gene>